<reference evidence="1" key="1">
    <citation type="journal article" date="2012" name="Nature">
        <title>The oyster genome reveals stress adaptation and complexity of shell formation.</title>
        <authorList>
            <person name="Zhang G."/>
            <person name="Fang X."/>
            <person name="Guo X."/>
            <person name="Li L."/>
            <person name="Luo R."/>
            <person name="Xu F."/>
            <person name="Yang P."/>
            <person name="Zhang L."/>
            <person name="Wang X."/>
            <person name="Qi H."/>
            <person name="Xiong Z."/>
            <person name="Que H."/>
            <person name="Xie Y."/>
            <person name="Holland P.W."/>
            <person name="Paps J."/>
            <person name="Zhu Y."/>
            <person name="Wu F."/>
            <person name="Chen Y."/>
            <person name="Wang J."/>
            <person name="Peng C."/>
            <person name="Meng J."/>
            <person name="Yang L."/>
            <person name="Liu J."/>
            <person name="Wen B."/>
            <person name="Zhang N."/>
            <person name="Huang Z."/>
            <person name="Zhu Q."/>
            <person name="Feng Y."/>
            <person name="Mount A."/>
            <person name="Hedgecock D."/>
            <person name="Xu Z."/>
            <person name="Liu Y."/>
            <person name="Domazet-Loso T."/>
            <person name="Du Y."/>
            <person name="Sun X."/>
            <person name="Zhang S."/>
            <person name="Liu B."/>
            <person name="Cheng P."/>
            <person name="Jiang X."/>
            <person name="Li J."/>
            <person name="Fan D."/>
            <person name="Wang W."/>
            <person name="Fu W."/>
            <person name="Wang T."/>
            <person name="Wang B."/>
            <person name="Zhang J."/>
            <person name="Peng Z."/>
            <person name="Li Y."/>
            <person name="Li N."/>
            <person name="Wang J."/>
            <person name="Chen M."/>
            <person name="He Y."/>
            <person name="Tan F."/>
            <person name="Song X."/>
            <person name="Zheng Q."/>
            <person name="Huang R."/>
            <person name="Yang H."/>
            <person name="Du X."/>
            <person name="Chen L."/>
            <person name="Yang M."/>
            <person name="Gaffney P.M."/>
            <person name="Wang S."/>
            <person name="Luo L."/>
            <person name="She Z."/>
            <person name="Ming Y."/>
            <person name="Huang W."/>
            <person name="Zhang S."/>
            <person name="Huang B."/>
            <person name="Zhang Y."/>
            <person name="Qu T."/>
            <person name="Ni P."/>
            <person name="Miao G."/>
            <person name="Wang J."/>
            <person name="Wang Q."/>
            <person name="Steinberg C.E."/>
            <person name="Wang H."/>
            <person name="Li N."/>
            <person name="Qian L."/>
            <person name="Zhang G."/>
            <person name="Li Y."/>
            <person name="Yang H."/>
            <person name="Liu X."/>
            <person name="Wang J."/>
            <person name="Yin Y."/>
            <person name="Wang J."/>
        </authorList>
    </citation>
    <scope>NUCLEOTIDE SEQUENCE [LARGE SCALE GENOMIC DNA]</scope>
    <source>
        <strain evidence="1">05x7-T-G4-1.051#20</strain>
    </source>
</reference>
<proteinExistence type="predicted"/>
<accession>K1Q4D9</accession>
<name>K1Q4D9_MAGGI</name>
<dbReference type="InParanoid" id="K1Q4D9"/>
<organism evidence="1">
    <name type="scientific">Magallana gigas</name>
    <name type="common">Pacific oyster</name>
    <name type="synonym">Crassostrea gigas</name>
    <dbReference type="NCBI Taxonomy" id="29159"/>
    <lineage>
        <taxon>Eukaryota</taxon>
        <taxon>Metazoa</taxon>
        <taxon>Spiralia</taxon>
        <taxon>Lophotrochozoa</taxon>
        <taxon>Mollusca</taxon>
        <taxon>Bivalvia</taxon>
        <taxon>Autobranchia</taxon>
        <taxon>Pteriomorphia</taxon>
        <taxon>Ostreida</taxon>
        <taxon>Ostreoidea</taxon>
        <taxon>Ostreidae</taxon>
        <taxon>Magallana</taxon>
    </lineage>
</organism>
<protein>
    <submittedName>
        <fullName evidence="1">Uncharacterized protein</fullName>
    </submittedName>
</protein>
<dbReference type="EMBL" id="JH816016">
    <property type="protein sequence ID" value="EKC26239.1"/>
    <property type="molecule type" value="Genomic_DNA"/>
</dbReference>
<dbReference type="AlphaFoldDB" id="K1Q4D9"/>
<evidence type="ECO:0000313" key="1">
    <source>
        <dbReference type="EMBL" id="EKC26239.1"/>
    </source>
</evidence>
<dbReference type="HOGENOM" id="CLU_2239157_0_0_1"/>
<sequence length="105" mass="11774">MDNGARKIQVRKIAPLSRIASQQLIQGNPNITDLSDGNRPTKLGERFSQVYDDQWSEAFEALKAKGKQEKETVTELSHIVQVTVLVIVPRVLQKESGSGWVWSLD</sequence>
<gene>
    <name evidence="1" type="ORF">CGI_10001761</name>
</gene>